<dbReference type="InterPro" id="IPR001810">
    <property type="entry name" value="F-box_dom"/>
</dbReference>
<dbReference type="SUPFAM" id="SSF52047">
    <property type="entry name" value="RNI-like"/>
    <property type="match status" value="1"/>
</dbReference>
<dbReference type="InterPro" id="IPR032675">
    <property type="entry name" value="LRR_dom_sf"/>
</dbReference>
<dbReference type="PANTHER" id="PTHR34145:SF28">
    <property type="entry name" value="F-BOX DOMAIN-CONTAINING PROTEIN"/>
    <property type="match status" value="1"/>
</dbReference>
<sequence length="512" mass="59492">MSGSSPTPNLDEGIKLKKVKMFDCTSQVPDLPDCVLSYIFTKLSIKDLLKTSILSKRWRNLWTLRRDLYFDVFNVLENTEEELIQKGYLIDVPFPTIYGSAMERTLNWDTSDLFVKRVDQFLKHSNATTIDSFLVNFYLGSQQQSTIDEWISFLIKRGIQRIDLLFSVTSLPYTLSTYLRRPCQFPLHLFSETTASTLKHLRLEYCLLFHPTNYDFTSFKNLSFLSLKTLRADASFIESLLSNCKQLEELHLIECDFESPILKIVSSSLCHLKVSCFFRYSILGKDVSLTLLDCLKLTSLEYRRQRGDRLGNMNFNTPMLNNVQLAVIYSGEHVDAFRLLATLPKLEILQLDFYSTVPTFVKITQRLEHLKELNLILHRPFDTPQKLDFDLSGILTILQACPLLQELSVMLTYPETMENQQVASDVEVFSHDEVKVIELRGCVGNWYEIEFAMNVIKYANKLERIVLSPYWRDIVESLDWSSDLAWFQNGRQRITEKFQSEELVGREKVVLI</sequence>
<dbReference type="InterPro" id="IPR053772">
    <property type="entry name" value="At1g61320/At1g61330-like"/>
</dbReference>
<evidence type="ECO:0000313" key="2">
    <source>
        <dbReference type="EMBL" id="CAI8615731.1"/>
    </source>
</evidence>
<evidence type="ECO:0000313" key="3">
    <source>
        <dbReference type="Proteomes" id="UP001157006"/>
    </source>
</evidence>
<proteinExistence type="predicted"/>
<gene>
    <name evidence="2" type="ORF">VFH_V193000</name>
</gene>
<dbReference type="Gene3D" id="1.20.1280.50">
    <property type="match status" value="1"/>
</dbReference>
<name>A0AAV1AZJ2_VICFA</name>
<evidence type="ECO:0000259" key="1">
    <source>
        <dbReference type="PROSITE" id="PS50181"/>
    </source>
</evidence>
<dbReference type="InterPro" id="IPR055357">
    <property type="entry name" value="LRR_At1g61320_AtMIF1"/>
</dbReference>
<dbReference type="PANTHER" id="PTHR34145">
    <property type="entry name" value="OS02G0105600 PROTEIN"/>
    <property type="match status" value="1"/>
</dbReference>
<dbReference type="InterPro" id="IPR036047">
    <property type="entry name" value="F-box-like_dom_sf"/>
</dbReference>
<feature type="domain" description="F-box" evidence="1">
    <location>
        <begin position="25"/>
        <end position="72"/>
    </location>
</feature>
<protein>
    <recommendedName>
        <fullName evidence="1">F-box domain-containing protein</fullName>
    </recommendedName>
</protein>
<dbReference type="Pfam" id="PF23622">
    <property type="entry name" value="LRR_At1g61320_AtMIF1"/>
    <property type="match status" value="1"/>
</dbReference>
<dbReference type="SUPFAM" id="SSF81383">
    <property type="entry name" value="F-box domain"/>
    <property type="match status" value="1"/>
</dbReference>
<accession>A0AAV1AZJ2</accession>
<dbReference type="AlphaFoldDB" id="A0AAV1AZJ2"/>
<dbReference type="SMART" id="SM00256">
    <property type="entry name" value="FBOX"/>
    <property type="match status" value="1"/>
</dbReference>
<dbReference type="Pfam" id="PF00646">
    <property type="entry name" value="F-box"/>
    <property type="match status" value="1"/>
</dbReference>
<organism evidence="2 3">
    <name type="scientific">Vicia faba</name>
    <name type="common">Broad bean</name>
    <name type="synonym">Faba vulgaris</name>
    <dbReference type="NCBI Taxonomy" id="3906"/>
    <lineage>
        <taxon>Eukaryota</taxon>
        <taxon>Viridiplantae</taxon>
        <taxon>Streptophyta</taxon>
        <taxon>Embryophyta</taxon>
        <taxon>Tracheophyta</taxon>
        <taxon>Spermatophyta</taxon>
        <taxon>Magnoliopsida</taxon>
        <taxon>eudicotyledons</taxon>
        <taxon>Gunneridae</taxon>
        <taxon>Pentapetalae</taxon>
        <taxon>rosids</taxon>
        <taxon>fabids</taxon>
        <taxon>Fabales</taxon>
        <taxon>Fabaceae</taxon>
        <taxon>Papilionoideae</taxon>
        <taxon>50 kb inversion clade</taxon>
        <taxon>NPAAA clade</taxon>
        <taxon>Hologalegina</taxon>
        <taxon>IRL clade</taxon>
        <taxon>Fabeae</taxon>
        <taxon>Vicia</taxon>
    </lineage>
</organism>
<dbReference type="EMBL" id="OX451740">
    <property type="protein sequence ID" value="CAI8615731.1"/>
    <property type="molecule type" value="Genomic_DNA"/>
</dbReference>
<dbReference type="PROSITE" id="PS50181">
    <property type="entry name" value="FBOX"/>
    <property type="match status" value="1"/>
</dbReference>
<dbReference type="Gene3D" id="3.80.10.10">
    <property type="entry name" value="Ribonuclease Inhibitor"/>
    <property type="match status" value="1"/>
</dbReference>
<reference evidence="2 3" key="1">
    <citation type="submission" date="2023-01" db="EMBL/GenBank/DDBJ databases">
        <authorList>
            <person name="Kreplak J."/>
        </authorList>
    </citation>
    <scope>NUCLEOTIDE SEQUENCE [LARGE SCALE GENOMIC DNA]</scope>
</reference>
<dbReference type="Proteomes" id="UP001157006">
    <property type="component" value="Chromosome 5"/>
</dbReference>
<keyword evidence="3" id="KW-1185">Reference proteome</keyword>